<evidence type="ECO:0000313" key="2">
    <source>
        <dbReference type="EMBL" id="EGT31698.1"/>
    </source>
</evidence>
<reference evidence="3" key="1">
    <citation type="submission" date="2011-07" db="EMBL/GenBank/DDBJ databases">
        <authorList>
            <consortium name="Caenorhabditis brenneri Sequencing and Analysis Consortium"/>
            <person name="Wilson R.K."/>
        </authorList>
    </citation>
    <scope>NUCLEOTIDE SEQUENCE [LARGE SCALE GENOMIC DNA]</scope>
    <source>
        <strain evidence="3">PB2801</strain>
    </source>
</reference>
<dbReference type="Proteomes" id="UP000008068">
    <property type="component" value="Unassembled WGS sequence"/>
</dbReference>
<dbReference type="HOGENOM" id="CLU_2322434_0_0_1"/>
<feature type="region of interest" description="Disordered" evidence="1">
    <location>
        <begin position="65"/>
        <end position="99"/>
    </location>
</feature>
<keyword evidence="3" id="KW-1185">Reference proteome</keyword>
<feature type="compositionally biased region" description="Polar residues" evidence="1">
    <location>
        <begin position="89"/>
        <end position="99"/>
    </location>
</feature>
<dbReference type="AlphaFoldDB" id="G0NI87"/>
<sequence length="99" mass="11232">MSTNSLFFSENKLVEIDETAMFPKGEPRIQSNGACGRIVEIDETVDIRANREGKRKIDQALRAPHSFRKPVFSTDHPHSRLTHHHQRSIKPNTTVAGKI</sequence>
<dbReference type="EMBL" id="GL379888">
    <property type="protein sequence ID" value="EGT31698.1"/>
    <property type="molecule type" value="Genomic_DNA"/>
</dbReference>
<proteinExistence type="predicted"/>
<gene>
    <name evidence="2" type="ORF">CAEBREN_09461</name>
</gene>
<accession>G0NI87</accession>
<protein>
    <submittedName>
        <fullName evidence="2">Uncharacterized protein</fullName>
    </submittedName>
</protein>
<evidence type="ECO:0000256" key="1">
    <source>
        <dbReference type="SAM" id="MobiDB-lite"/>
    </source>
</evidence>
<evidence type="ECO:0000313" key="3">
    <source>
        <dbReference type="Proteomes" id="UP000008068"/>
    </source>
</evidence>
<dbReference type="InParanoid" id="G0NI87"/>
<feature type="compositionally biased region" description="Basic residues" evidence="1">
    <location>
        <begin position="79"/>
        <end position="88"/>
    </location>
</feature>
<organism evidence="3">
    <name type="scientific">Caenorhabditis brenneri</name>
    <name type="common">Nematode worm</name>
    <dbReference type="NCBI Taxonomy" id="135651"/>
    <lineage>
        <taxon>Eukaryota</taxon>
        <taxon>Metazoa</taxon>
        <taxon>Ecdysozoa</taxon>
        <taxon>Nematoda</taxon>
        <taxon>Chromadorea</taxon>
        <taxon>Rhabditida</taxon>
        <taxon>Rhabditina</taxon>
        <taxon>Rhabditomorpha</taxon>
        <taxon>Rhabditoidea</taxon>
        <taxon>Rhabditidae</taxon>
        <taxon>Peloderinae</taxon>
        <taxon>Caenorhabditis</taxon>
    </lineage>
</organism>
<name>G0NI87_CAEBE</name>